<feature type="domain" description="DUF6314" evidence="1">
    <location>
        <begin position="11"/>
        <end position="137"/>
    </location>
</feature>
<name>A0ABP8E5D8_9MICO</name>
<dbReference type="Proteomes" id="UP001501594">
    <property type="component" value="Unassembled WGS sequence"/>
</dbReference>
<dbReference type="Pfam" id="PF19834">
    <property type="entry name" value="DUF6314"/>
    <property type="match status" value="1"/>
</dbReference>
<gene>
    <name evidence="2" type="ORF">GCM10022256_30550</name>
</gene>
<keyword evidence="3" id="KW-1185">Reference proteome</keyword>
<evidence type="ECO:0000313" key="3">
    <source>
        <dbReference type="Proteomes" id="UP001501594"/>
    </source>
</evidence>
<reference evidence="3" key="1">
    <citation type="journal article" date="2019" name="Int. J. Syst. Evol. Microbiol.">
        <title>The Global Catalogue of Microorganisms (GCM) 10K type strain sequencing project: providing services to taxonomists for standard genome sequencing and annotation.</title>
        <authorList>
            <consortium name="The Broad Institute Genomics Platform"/>
            <consortium name="The Broad Institute Genome Sequencing Center for Infectious Disease"/>
            <person name="Wu L."/>
            <person name="Ma J."/>
        </authorList>
    </citation>
    <scope>NUCLEOTIDE SEQUENCE [LARGE SCALE GENOMIC DNA]</scope>
    <source>
        <strain evidence="3">JCM 17442</strain>
    </source>
</reference>
<comment type="caution">
    <text evidence="2">The sequence shown here is derived from an EMBL/GenBank/DDBJ whole genome shotgun (WGS) entry which is preliminary data.</text>
</comment>
<dbReference type="RefSeq" id="WP_344797739.1">
    <property type="nucleotide sequence ID" value="NZ_BAABAU010000004.1"/>
</dbReference>
<protein>
    <recommendedName>
        <fullName evidence="1">DUF6314 domain-containing protein</fullName>
    </recommendedName>
</protein>
<evidence type="ECO:0000313" key="2">
    <source>
        <dbReference type="EMBL" id="GAA4267443.1"/>
    </source>
</evidence>
<dbReference type="EMBL" id="BAABAU010000004">
    <property type="protein sequence ID" value="GAA4267443.1"/>
    <property type="molecule type" value="Genomic_DNA"/>
</dbReference>
<accession>A0ABP8E5D8</accession>
<proteinExistence type="predicted"/>
<organism evidence="2 3">
    <name type="scientific">Frondihabitans peucedani</name>
    <dbReference type="NCBI Taxonomy" id="598626"/>
    <lineage>
        <taxon>Bacteria</taxon>
        <taxon>Bacillati</taxon>
        <taxon>Actinomycetota</taxon>
        <taxon>Actinomycetes</taxon>
        <taxon>Micrococcales</taxon>
        <taxon>Microbacteriaceae</taxon>
        <taxon>Frondihabitans</taxon>
    </lineage>
</organism>
<sequence length="138" mass="15315">MPDALFLPPDLVGRWAFERIVDDRRAGSRLTATGSAVFSRTGEAAIAWSEQGVLRLPDGEVPVEAHRVLRLDDARSWTVDFADGRGFHPWAVGAPLVHDCAPDVYRGRLDPAPSGWTMRWEAAGPAKDYVIETTYRRV</sequence>
<evidence type="ECO:0000259" key="1">
    <source>
        <dbReference type="Pfam" id="PF19834"/>
    </source>
</evidence>
<dbReference type="InterPro" id="IPR045632">
    <property type="entry name" value="DUF6314"/>
</dbReference>